<dbReference type="Gene3D" id="2.30.38.10">
    <property type="entry name" value="Luciferase, Domain 3"/>
    <property type="match status" value="1"/>
</dbReference>
<dbReference type="PANTHER" id="PTHR24096">
    <property type="entry name" value="LONG-CHAIN-FATTY-ACID--COA LIGASE"/>
    <property type="match status" value="1"/>
</dbReference>
<dbReference type="InterPro" id="IPR025110">
    <property type="entry name" value="AMP-bd_C"/>
</dbReference>
<comment type="caution">
    <text evidence="5">The sequence shown here is derived from an EMBL/GenBank/DDBJ whole genome shotgun (WGS) entry which is preliminary data.</text>
</comment>
<accession>A0ABP5X412</accession>
<comment type="similarity">
    <text evidence="1">Belongs to the ATP-dependent AMP-binding enzyme family.</text>
</comment>
<gene>
    <name evidence="5" type="ORF">GCM10010191_70870</name>
</gene>
<proteinExistence type="inferred from homology"/>
<feature type="domain" description="AMP-dependent synthetase/ligase" evidence="3">
    <location>
        <begin position="74"/>
        <end position="437"/>
    </location>
</feature>
<dbReference type="Pfam" id="PF13193">
    <property type="entry name" value="AMP-binding_C"/>
    <property type="match status" value="1"/>
</dbReference>
<dbReference type="Proteomes" id="UP001501231">
    <property type="component" value="Unassembled WGS sequence"/>
</dbReference>
<dbReference type="Gene3D" id="3.40.50.980">
    <property type="match status" value="2"/>
</dbReference>
<evidence type="ECO:0000313" key="6">
    <source>
        <dbReference type="Proteomes" id="UP001501231"/>
    </source>
</evidence>
<dbReference type="Pfam" id="PF00501">
    <property type="entry name" value="AMP-binding"/>
    <property type="match status" value="1"/>
</dbReference>
<dbReference type="InterPro" id="IPR000873">
    <property type="entry name" value="AMP-dep_synth/lig_dom"/>
</dbReference>
<dbReference type="InterPro" id="IPR045851">
    <property type="entry name" value="AMP-bd_C_sf"/>
</dbReference>
<dbReference type="PANTHER" id="PTHR24096:SF149">
    <property type="entry name" value="AMP-BINDING DOMAIN-CONTAINING PROTEIN-RELATED"/>
    <property type="match status" value="1"/>
</dbReference>
<protein>
    <submittedName>
        <fullName evidence="5">AMP-binding protein</fullName>
    </submittedName>
</protein>
<organism evidence="5 6">
    <name type="scientific">Actinomadura vinacea</name>
    <dbReference type="NCBI Taxonomy" id="115336"/>
    <lineage>
        <taxon>Bacteria</taxon>
        <taxon>Bacillati</taxon>
        <taxon>Actinomycetota</taxon>
        <taxon>Actinomycetes</taxon>
        <taxon>Streptosporangiales</taxon>
        <taxon>Thermomonosporaceae</taxon>
        <taxon>Actinomadura</taxon>
    </lineage>
</organism>
<dbReference type="Gene3D" id="3.30.300.30">
    <property type="match status" value="1"/>
</dbReference>
<feature type="domain" description="AMP-binding enzyme C-terminal" evidence="4">
    <location>
        <begin position="487"/>
        <end position="562"/>
    </location>
</feature>
<sequence>MELARDAHAMDEPARVRPSRLRWQGSAVVPPDVREALLGPGAPFELVTEPVLGHDHLVFAQRPRTLRRLLDARSAAALDRPFLISPRRRWTYRQALADIDAAAVLLSERYRVRAGDRVAIVAANHAEYAILMWAVVSLGGVITSLNGWWTGPELDYGIELSQPVLVAGDERRLARLGPGSVPPGVPVRLLDELHAEARAFRGRAPSPPEISEDAPVVILFTSGTTGRPKGATLSHRNIINFAMVNLLGAAIAAAGSPAPAAPPPQNCFIVSSPMFHISGLVAVLITGAAFPSKLVFPPPGPWDPEVWLRLTAEHRVTTWSGVPTQYWRLLRHPDIDSYDLGSVTSAGSGGAVFPPELVRRLHERLPALRLGNGYGMSETVGLGTLTGGDLFLAVPESVGPAQPTVEVQVRGEDGEVLPEGEAGEIHLRTPSVFLGYWEDPAATRACLGEDRWYRTGDFGRIRDGLLYLESRRRDMILRGGENVYPIEIENRLIEHPDIVETAVIGVDSPEYGQEPKAFVVRRAGSRLGEEQVREWCAAALASFKVPARVEFREALPYTETGKLLKQRLEQEERPRASTE</sequence>
<evidence type="ECO:0000259" key="4">
    <source>
        <dbReference type="Pfam" id="PF13193"/>
    </source>
</evidence>
<keyword evidence="2" id="KW-0436">Ligase</keyword>
<evidence type="ECO:0000256" key="2">
    <source>
        <dbReference type="ARBA" id="ARBA00022598"/>
    </source>
</evidence>
<dbReference type="InterPro" id="IPR020845">
    <property type="entry name" value="AMP-binding_CS"/>
</dbReference>
<reference evidence="6" key="1">
    <citation type="journal article" date="2019" name="Int. J. Syst. Evol. Microbiol.">
        <title>The Global Catalogue of Microorganisms (GCM) 10K type strain sequencing project: providing services to taxonomists for standard genome sequencing and annotation.</title>
        <authorList>
            <consortium name="The Broad Institute Genomics Platform"/>
            <consortium name="The Broad Institute Genome Sequencing Center for Infectious Disease"/>
            <person name="Wu L."/>
            <person name="Ma J."/>
        </authorList>
    </citation>
    <scope>NUCLEOTIDE SEQUENCE [LARGE SCALE GENOMIC DNA]</scope>
    <source>
        <strain evidence="6">JCM 3325</strain>
    </source>
</reference>
<dbReference type="EMBL" id="BAAARW010000027">
    <property type="protein sequence ID" value="GAA2444031.1"/>
    <property type="molecule type" value="Genomic_DNA"/>
</dbReference>
<evidence type="ECO:0000256" key="1">
    <source>
        <dbReference type="ARBA" id="ARBA00006432"/>
    </source>
</evidence>
<evidence type="ECO:0000259" key="3">
    <source>
        <dbReference type="Pfam" id="PF00501"/>
    </source>
</evidence>
<dbReference type="SUPFAM" id="SSF56801">
    <property type="entry name" value="Acetyl-CoA synthetase-like"/>
    <property type="match status" value="1"/>
</dbReference>
<evidence type="ECO:0000313" key="5">
    <source>
        <dbReference type="EMBL" id="GAA2444031.1"/>
    </source>
</evidence>
<name>A0ABP5X412_9ACTN</name>
<dbReference type="PROSITE" id="PS00455">
    <property type="entry name" value="AMP_BINDING"/>
    <property type="match status" value="1"/>
</dbReference>
<keyword evidence="6" id="KW-1185">Reference proteome</keyword>